<evidence type="ECO:0000259" key="2">
    <source>
        <dbReference type="PROSITE" id="PS50011"/>
    </source>
</evidence>
<dbReference type="SMART" id="SM00220">
    <property type="entry name" value="S_TKc"/>
    <property type="match status" value="1"/>
</dbReference>
<protein>
    <recommendedName>
        <fullName evidence="2">Protein kinase domain-containing protein</fullName>
    </recommendedName>
</protein>
<dbReference type="PROSITE" id="PS50011">
    <property type="entry name" value="PROTEIN_KINASE_DOM"/>
    <property type="match status" value="1"/>
</dbReference>
<name>A0A9W8QL12_AKAMU</name>
<reference evidence="3" key="1">
    <citation type="journal article" date="2023" name="Access Microbiol">
        <title>De-novo genome assembly for Akanthomyces muscarius, a biocontrol agent of insect agricultural pests.</title>
        <authorList>
            <person name="Erdos Z."/>
            <person name="Studholme D.J."/>
            <person name="Raymond B."/>
            <person name="Sharma M."/>
        </authorList>
    </citation>
    <scope>NUCLEOTIDE SEQUENCE</scope>
    <source>
        <strain evidence="3">Ve6</strain>
    </source>
</reference>
<dbReference type="CDD" id="cd00180">
    <property type="entry name" value="PKc"/>
    <property type="match status" value="1"/>
</dbReference>
<dbReference type="InterPro" id="IPR000719">
    <property type="entry name" value="Prot_kinase_dom"/>
</dbReference>
<feature type="region of interest" description="Disordered" evidence="1">
    <location>
        <begin position="468"/>
        <end position="498"/>
    </location>
</feature>
<dbReference type="PANTHER" id="PTHR44167:SF24">
    <property type="entry name" value="SERINE_THREONINE-PROTEIN KINASE CHK2"/>
    <property type="match status" value="1"/>
</dbReference>
<evidence type="ECO:0000313" key="3">
    <source>
        <dbReference type="EMBL" id="KAJ4163290.1"/>
    </source>
</evidence>
<dbReference type="KEGG" id="amus:LMH87_005029"/>
<comment type="caution">
    <text evidence="3">The sequence shown here is derived from an EMBL/GenBank/DDBJ whole genome shotgun (WGS) entry which is preliminary data.</text>
</comment>
<accession>A0A9W8QL12</accession>
<dbReference type="Proteomes" id="UP001144673">
    <property type="component" value="Chromosome 1"/>
</dbReference>
<dbReference type="InterPro" id="IPR011009">
    <property type="entry name" value="Kinase-like_dom_sf"/>
</dbReference>
<dbReference type="PANTHER" id="PTHR44167">
    <property type="entry name" value="OVARIAN-SPECIFIC SERINE/THREONINE-PROTEIN KINASE LOK-RELATED"/>
    <property type="match status" value="1"/>
</dbReference>
<dbReference type="EMBL" id="JAJHUN010000001">
    <property type="protein sequence ID" value="KAJ4163290.1"/>
    <property type="molecule type" value="Genomic_DNA"/>
</dbReference>
<proteinExistence type="predicted"/>
<feature type="region of interest" description="Disordered" evidence="1">
    <location>
        <begin position="1"/>
        <end position="22"/>
    </location>
</feature>
<dbReference type="AlphaFoldDB" id="A0A9W8QL12"/>
<dbReference type="GO" id="GO:0004674">
    <property type="term" value="F:protein serine/threonine kinase activity"/>
    <property type="evidence" value="ECO:0007669"/>
    <property type="project" value="TreeGrafter"/>
</dbReference>
<dbReference type="GO" id="GO:0005737">
    <property type="term" value="C:cytoplasm"/>
    <property type="evidence" value="ECO:0007669"/>
    <property type="project" value="TreeGrafter"/>
</dbReference>
<dbReference type="GeneID" id="80892188"/>
<dbReference type="GO" id="GO:0005524">
    <property type="term" value="F:ATP binding"/>
    <property type="evidence" value="ECO:0007669"/>
    <property type="project" value="InterPro"/>
</dbReference>
<keyword evidence="4" id="KW-1185">Reference proteome</keyword>
<organism evidence="3 4">
    <name type="scientific">Akanthomyces muscarius</name>
    <name type="common">Entomopathogenic fungus</name>
    <name type="synonym">Lecanicillium muscarium</name>
    <dbReference type="NCBI Taxonomy" id="2231603"/>
    <lineage>
        <taxon>Eukaryota</taxon>
        <taxon>Fungi</taxon>
        <taxon>Dikarya</taxon>
        <taxon>Ascomycota</taxon>
        <taxon>Pezizomycotina</taxon>
        <taxon>Sordariomycetes</taxon>
        <taxon>Hypocreomycetidae</taxon>
        <taxon>Hypocreales</taxon>
        <taxon>Cordycipitaceae</taxon>
        <taxon>Akanthomyces</taxon>
    </lineage>
</organism>
<evidence type="ECO:0000256" key="1">
    <source>
        <dbReference type="SAM" id="MobiDB-lite"/>
    </source>
</evidence>
<dbReference type="GO" id="GO:0044773">
    <property type="term" value="P:mitotic DNA damage checkpoint signaling"/>
    <property type="evidence" value="ECO:0007669"/>
    <property type="project" value="TreeGrafter"/>
</dbReference>
<dbReference type="PROSITE" id="PS00108">
    <property type="entry name" value="PROTEIN_KINASE_ST"/>
    <property type="match status" value="1"/>
</dbReference>
<dbReference type="RefSeq" id="XP_056058205.1">
    <property type="nucleotide sequence ID" value="XM_056202672.1"/>
</dbReference>
<gene>
    <name evidence="3" type="ORF">LMH87_005029</name>
</gene>
<dbReference type="Gene3D" id="1.10.510.10">
    <property type="entry name" value="Transferase(Phosphotransferase) domain 1"/>
    <property type="match status" value="1"/>
</dbReference>
<dbReference type="InterPro" id="IPR008271">
    <property type="entry name" value="Ser/Thr_kinase_AS"/>
</dbReference>
<evidence type="ECO:0000313" key="4">
    <source>
        <dbReference type="Proteomes" id="UP001144673"/>
    </source>
</evidence>
<sequence length="498" mass="55840">MIVLPQQAGTRLDGRSGSYNDQEPLQNLKMIRQTSERTHFDLDLDSRRGCRFYYDVGSDDLIALNEGKESIWLVALNVGAATGPNQTLCLDPGEKNPISPGYWGMMAFLEEDESGPVTAEEDEPRPLMAECLLLPRRWTFQQFSVPLAGLVTPGESPADDVAWTTQIICSNFGDGDNPMLKVAPATMVRIRFPTAPGEPESTENFDITNIANIATPTSRTGILHALHSNMGEVHSAMKILRRHPDQKDQIPSLADDYSSEVVFSLALKDHPGFVTCLGFDARFFVIYMERLEEHDLGLHQDRNGMFTGSLSFAERILKDTARNLAHLESEGFLHNDIKPRNMIFHPERGTLLIDFGLCTYANDGQPGGGIYPYIAPEIYEGVAPSPASDIYSLGVTMLYLLGKTALPESLGPGWRVKNPGPRYYRWRSEVETMRSSLRGTMGAIVKQMLGRRARTRITARQILEQLRIAEEERQGEEERRAKDKKKEKNKKRPDTGRR</sequence>
<dbReference type="GO" id="GO:0005634">
    <property type="term" value="C:nucleus"/>
    <property type="evidence" value="ECO:0007669"/>
    <property type="project" value="TreeGrafter"/>
</dbReference>
<feature type="domain" description="Protein kinase" evidence="2">
    <location>
        <begin position="190"/>
        <end position="468"/>
    </location>
</feature>
<dbReference type="Pfam" id="PF00069">
    <property type="entry name" value="Pkinase"/>
    <property type="match status" value="1"/>
</dbReference>
<dbReference type="SUPFAM" id="SSF56112">
    <property type="entry name" value="Protein kinase-like (PK-like)"/>
    <property type="match status" value="1"/>
</dbReference>